<feature type="region of interest" description="Disordered" evidence="1">
    <location>
        <begin position="309"/>
        <end position="333"/>
    </location>
</feature>
<dbReference type="Proteomes" id="UP000719412">
    <property type="component" value="Unassembled WGS sequence"/>
</dbReference>
<reference evidence="2" key="1">
    <citation type="journal article" date="2020" name="J Insects Food Feed">
        <title>The yellow mealworm (Tenebrio molitor) genome: a resource for the emerging insects as food and feed industry.</title>
        <authorList>
            <person name="Eriksson T."/>
            <person name="Andere A."/>
            <person name="Kelstrup H."/>
            <person name="Emery V."/>
            <person name="Picard C."/>
        </authorList>
    </citation>
    <scope>NUCLEOTIDE SEQUENCE</scope>
    <source>
        <strain evidence="2">Stoneville</strain>
        <tissue evidence="2">Whole head</tissue>
    </source>
</reference>
<organism evidence="2 3">
    <name type="scientific">Tenebrio molitor</name>
    <name type="common">Yellow mealworm beetle</name>
    <dbReference type="NCBI Taxonomy" id="7067"/>
    <lineage>
        <taxon>Eukaryota</taxon>
        <taxon>Metazoa</taxon>
        <taxon>Ecdysozoa</taxon>
        <taxon>Arthropoda</taxon>
        <taxon>Hexapoda</taxon>
        <taxon>Insecta</taxon>
        <taxon>Pterygota</taxon>
        <taxon>Neoptera</taxon>
        <taxon>Endopterygota</taxon>
        <taxon>Coleoptera</taxon>
        <taxon>Polyphaga</taxon>
        <taxon>Cucujiformia</taxon>
        <taxon>Tenebrionidae</taxon>
        <taxon>Tenebrio</taxon>
    </lineage>
</organism>
<feature type="region of interest" description="Disordered" evidence="1">
    <location>
        <begin position="56"/>
        <end position="91"/>
    </location>
</feature>
<protein>
    <submittedName>
        <fullName evidence="2">Uncharacterized protein</fullName>
    </submittedName>
</protein>
<sequence length="701" mass="77916">MQNLRHAAKPRFVPEPSLIPSIFPTHRPSPDPPAPVQIVPCKISFCHSNQLQLLSNPGSVANSGEKPPPDQTDDQQRGNKTRSTIDSKQNNCCRRRARPSAVGLARLARWFVSEFQFSSNGGRAALTSVESSAIRDPGGSGDVLSARICVQCSGGFQRWTPVPCWSSRSGSSSRRKAAFTRLPDAPVRGQGRSSGIRILTVAGGGGGRAYLTGPAPHHRPTHPEITPRPSHARCAPPPPRANNLARPDQRSVTVECARAKTDSYGAGPDRGGRGTGQDRNGLLRAARIKAASRSPAPFKNISLMQIDTTKTSHGSRSDKFHAPDTEDKGAPESGVPLHRIGCTRWCERAHCMCDVTSRSDDEEWSEKEKVIKQKGKLRDKKEIEKIFIDKDLTKQEREIHKKLRTIAKEEKREGKEGETREFSVGGGIGNGENGNGKRIKKCKGEHKREDTKEGAQAKKITKDNEKMKTTRRGVEDTIKENWKEYMLVGGDFNGRTGDRGARNWEEERGDGKRKSKDKEKRKSKGGAEEGENKNIGWSRTTRVKEETRKSQIFEEQEVEKMAVELKKQASASCPAYEILLISGGSRHFGFGKLRHVHLDWKMKTAGWVPPRPRFLVNLTRSDQSSGIGVTRSGRNRDSGIWKKARVVRDVRDLRLTKFRLAEWGFFTSGAVFARLVDNFGREVRDERVALPEEVTTPPISD</sequence>
<evidence type="ECO:0000313" key="2">
    <source>
        <dbReference type="EMBL" id="KAH0812547.1"/>
    </source>
</evidence>
<evidence type="ECO:0000256" key="1">
    <source>
        <dbReference type="SAM" id="MobiDB-lite"/>
    </source>
</evidence>
<feature type="compositionally biased region" description="Polar residues" evidence="1">
    <location>
        <begin position="81"/>
        <end position="91"/>
    </location>
</feature>
<reference evidence="2" key="2">
    <citation type="submission" date="2021-08" db="EMBL/GenBank/DDBJ databases">
        <authorList>
            <person name="Eriksson T."/>
        </authorList>
    </citation>
    <scope>NUCLEOTIDE SEQUENCE</scope>
    <source>
        <strain evidence="2">Stoneville</strain>
        <tissue evidence="2">Whole head</tissue>
    </source>
</reference>
<feature type="region of interest" description="Disordered" evidence="1">
    <location>
        <begin position="410"/>
        <end position="472"/>
    </location>
</feature>
<accession>A0A8J6HDR8</accession>
<feature type="region of interest" description="Disordered" evidence="1">
    <location>
        <begin position="489"/>
        <end position="548"/>
    </location>
</feature>
<evidence type="ECO:0000313" key="3">
    <source>
        <dbReference type="Proteomes" id="UP000719412"/>
    </source>
</evidence>
<comment type="caution">
    <text evidence="2">The sequence shown here is derived from an EMBL/GenBank/DDBJ whole genome shotgun (WGS) entry which is preliminary data.</text>
</comment>
<feature type="compositionally biased region" description="Basic and acidic residues" evidence="1">
    <location>
        <begin position="410"/>
        <end position="421"/>
    </location>
</feature>
<proteinExistence type="predicted"/>
<feature type="region of interest" description="Disordered" evidence="1">
    <location>
        <begin position="1"/>
        <end position="34"/>
    </location>
</feature>
<dbReference type="EMBL" id="JABDTM020025962">
    <property type="protein sequence ID" value="KAH0812547.1"/>
    <property type="molecule type" value="Genomic_DNA"/>
</dbReference>
<feature type="compositionally biased region" description="Gly residues" evidence="1">
    <location>
        <begin position="424"/>
        <end position="434"/>
    </location>
</feature>
<dbReference type="AlphaFoldDB" id="A0A8J6HDR8"/>
<gene>
    <name evidence="2" type="ORF">GEV33_010244</name>
</gene>
<feature type="compositionally biased region" description="Basic and acidic residues" evidence="1">
    <location>
        <begin position="446"/>
        <end position="472"/>
    </location>
</feature>
<feature type="region of interest" description="Disordered" evidence="1">
    <location>
        <begin position="225"/>
        <end position="251"/>
    </location>
</feature>
<name>A0A8J6HDR8_TENMO</name>
<feature type="compositionally biased region" description="Basic and acidic residues" evidence="1">
    <location>
        <begin position="496"/>
        <end position="532"/>
    </location>
</feature>
<keyword evidence="3" id="KW-1185">Reference proteome</keyword>
<feature type="compositionally biased region" description="Basic and acidic residues" evidence="1">
    <location>
        <begin position="315"/>
        <end position="330"/>
    </location>
</feature>